<dbReference type="InterPro" id="IPR010071">
    <property type="entry name" value="AA_adenyl_dom"/>
</dbReference>
<dbReference type="Gene3D" id="3.30.300.30">
    <property type="match status" value="1"/>
</dbReference>
<feature type="compositionally biased region" description="Low complexity" evidence="4">
    <location>
        <begin position="608"/>
        <end position="619"/>
    </location>
</feature>
<sequence length="2134" mass="231223">MTNTHTSARTGPASTAQQRMLFLDQMETDRHAYTMPVHLDLTSDPDLDVLADALADVATRHASLRSVYSNDDGRVLRHLKPTAAVEVADRRGEPYNPRTFDLGTEIPFAADLYDRSRLVLTVHHIAADGGSVPILLEDIRIAYDARARGEEPIWPASAVDYAQYAEDEGSIDVTTDRPFWTSTLAPYVEPVALPLDHARSEVPSTAGRIIETVLPTFLDDDIEQFCTTNRISRLVFLQIVTALALRAHGGGDLIPMGTAVDTRPPDALTDAVGLYVNTIVLPTDLTGDPTVTELTARTRNSTLDCVDRRDTPFHDVVEWIRPARTPGVHPLFQVMIAEVDTRPKPVSLGPVDGVLRPPDDASAKFDLIAAIGPRGESGRLGFDILYRRELFEDRTIRTILDDMTLIAAQAVADPNRRISELATSPNDSAPQRIPIPARPLPGKWSRTLPLSERQIRRAQATLIGLHLRHDMLSTGLDTDGDMPVRTSLTATEILERSRIHSAETEFGAVANGGLRAGWTGEGALQLEMTHAAVDEESWPSVLDALTSDRSVVDVAVGSSARWSRLDQDLAEDLSIVDHAETWLDVVDAAVNVIDRRETGSPLFSVPTAPASGGAESSAPLTTTGLPGIVETRTAVLESVREVMTELAGHESMVVWVDESDRDRNVEHGSRTVGCLRRGLPVVIDAGTLLGADADPEHAASFGVAAHLSEHTPGVFDDLPPADLQVRIHISSAEGQHLVQSASAPEIDVRFLRTETGSWSCACSVSALADIDVAHVAARLATAVATRLNAVGSGVNPVVASAFADGIDRSTDMAGLDPRERRSVESILGPLRAIYPTTSLQDGLLFHQQLDGQGEGIYLSQTVMRLSGSLDTDLLRRAADAVLAAHPQVGAGYVQLGERTVAAVPRTVRMPWATTDLRHLDADAAQVELTRFERREAAQGFDPVQPPLVRLGVALLPEGRSALVFTIEHLVLDGWSIWRFLRAVLDEYTRPGRTESSHRASYDDYMMWLRTRDRDAGLQMWRRQLAGTPGPTLLAPRRTAASVDPAGSAETVFHLDRSLTREVKELAAQTGVTTSIVYELAWALTLQKFTGQDDVVFGTVVSGRPAEIPGIDELLGLLFNTVPLRVRIDSALAVRDHLARIQDERRPLLTHPYLALSDLEECAGHRGLFDTLFVFQNIPVVPPDERLGPDGALRVIDQKLSDATHYALTVVVAPVESGARVRVMHRRDALDDARAAAIADTYRAALAALTAAPDEAAASIALLTPRELAWTRQHSGALGSAVPEHTVWDLFAARAADRPNALALVAGDVRWSFAELHSRALNLGALLRSNGVVGESRVMLFLPRTELMVEALFGVFAAGAAYVPVDTEMPVDRIEYIVRESRPHVVLTTSTLAEQLQSVTTEQSAAVIELDVDGVGKGLPAPGNVARRLDQLAYIIYTSGSTGRPKGVAVPYSGLTNMFVNHRKEIFEPVVARAGHRQLAIAHTTSFSFDASWEQLFWLLEGHTVHVIDEQTRRDPAILLDYFDAERIDAFDVTPTYGEHLVDAGLLARPRCLNTSLRDDDSAGLVFVSLGGEAVGDRLWSDLRDAPGTGGYNLYGPTEYTINALGADVQDRSTPTLGRPILNTTAHVLDTALRLSAPGVIGELYLSGAGLARGYDGRPGLTAERFVANPFTDNGSRMYRTGDLVSRDPDGLISYHGRADNQVKIRGHRVETGEIQDALLRLPGIVRAAVTVFERAGGTELAAYVLVDGPEASDITASSVKDGLRELIPSYMVPASVQVVDSLPLTVNGKLDVAALPAPSESAEPVDRPRGDVESLIADAVHDVLGVTEIGRDDDFFALGGHSLAAVRLASRLRAVDLELGVRDIYARPTVAGLARAVIDGGGDGMLAPVVELRRAGDPAVFCLQPAGGLSWSYIGALRFLDPSISVYAIQDPALQSGDDAIELTSIEALVDDHVERIRAVRPHGPYHLLGWSFGGQLAHAIAARLHERGEKVASLVLLDSYADVAGADTAEREDLSENGIEEAQNNFRRHMQTDPLLSSFASEVQDRLVRTLGRHLALSIPPTVGRHAGDALLIGASRGTPLEMQRRRDRQWQDRITGTVHVHSVDLEHAQLGQAHNWSVFGQRVADYIWARIE</sequence>
<dbReference type="SMART" id="SM00823">
    <property type="entry name" value="PKS_PP"/>
    <property type="match status" value="1"/>
</dbReference>
<dbReference type="SUPFAM" id="SSF52777">
    <property type="entry name" value="CoA-dependent acyltransferases"/>
    <property type="match status" value="4"/>
</dbReference>
<dbReference type="PROSITE" id="PS50075">
    <property type="entry name" value="CARRIER"/>
    <property type="match status" value="1"/>
</dbReference>
<dbReference type="PANTHER" id="PTHR45527:SF1">
    <property type="entry name" value="FATTY ACID SYNTHASE"/>
    <property type="match status" value="1"/>
</dbReference>
<dbReference type="Gene3D" id="3.40.50.980">
    <property type="match status" value="2"/>
</dbReference>
<dbReference type="InterPro" id="IPR020806">
    <property type="entry name" value="PKS_PP-bd"/>
</dbReference>
<dbReference type="Gene3D" id="3.30.559.30">
    <property type="entry name" value="Nonribosomal peptide synthetase, condensation domain"/>
    <property type="match status" value="2"/>
</dbReference>
<dbReference type="Pfam" id="PF00668">
    <property type="entry name" value="Condensation"/>
    <property type="match status" value="2"/>
</dbReference>
<dbReference type="Pfam" id="PF00975">
    <property type="entry name" value="Thioesterase"/>
    <property type="match status" value="1"/>
</dbReference>
<dbReference type="InterPro" id="IPR025110">
    <property type="entry name" value="AMP-bd_C"/>
</dbReference>
<evidence type="ECO:0000256" key="4">
    <source>
        <dbReference type="SAM" id="MobiDB-lite"/>
    </source>
</evidence>
<name>A0ABU4B4B9_9NOCA</name>
<keyword evidence="3" id="KW-0597">Phosphoprotein</keyword>
<comment type="cofactor">
    <cofactor evidence="1">
        <name>pantetheine 4'-phosphate</name>
        <dbReference type="ChEBI" id="CHEBI:47942"/>
    </cofactor>
</comment>
<dbReference type="PANTHER" id="PTHR45527">
    <property type="entry name" value="NONRIBOSOMAL PEPTIDE SYNTHETASE"/>
    <property type="match status" value="1"/>
</dbReference>
<dbReference type="InterPro" id="IPR020802">
    <property type="entry name" value="TesA-like"/>
</dbReference>
<evidence type="ECO:0000256" key="3">
    <source>
        <dbReference type="ARBA" id="ARBA00022553"/>
    </source>
</evidence>
<accession>A0ABU4B4B9</accession>
<dbReference type="InterPro" id="IPR000873">
    <property type="entry name" value="AMP-dep_synth/lig_dom"/>
</dbReference>
<dbReference type="PROSITE" id="PS00455">
    <property type="entry name" value="AMP_BINDING"/>
    <property type="match status" value="1"/>
</dbReference>
<dbReference type="Pfam" id="PF00550">
    <property type="entry name" value="PP-binding"/>
    <property type="match status" value="1"/>
</dbReference>
<dbReference type="PROSITE" id="PS00012">
    <property type="entry name" value="PHOSPHOPANTETHEINE"/>
    <property type="match status" value="1"/>
</dbReference>
<evidence type="ECO:0000313" key="6">
    <source>
        <dbReference type="EMBL" id="MDV6233355.1"/>
    </source>
</evidence>
<reference evidence="6 7" key="1">
    <citation type="submission" date="2023-10" db="EMBL/GenBank/DDBJ databases">
        <title>Development of a sustainable strategy for remediation of hydrocarbon-contaminated territories based on the waste exchange concept.</title>
        <authorList>
            <person name="Krivoruchko A."/>
        </authorList>
    </citation>
    <scope>NUCLEOTIDE SEQUENCE [LARGE SCALE GENOMIC DNA]</scope>
    <source>
        <strain evidence="6 7">IEGM 1322</strain>
    </source>
</reference>
<dbReference type="InterPro" id="IPR045851">
    <property type="entry name" value="AMP-bd_C_sf"/>
</dbReference>
<gene>
    <name evidence="6" type="ORF">R3P95_22600</name>
</gene>
<comment type="caution">
    <text evidence="6">The sequence shown here is derived from an EMBL/GenBank/DDBJ whole genome shotgun (WGS) entry which is preliminary data.</text>
</comment>
<keyword evidence="2" id="KW-0596">Phosphopantetheine</keyword>
<dbReference type="CDD" id="cd05930">
    <property type="entry name" value="A_NRPS"/>
    <property type="match status" value="1"/>
</dbReference>
<keyword evidence="7" id="KW-1185">Reference proteome</keyword>
<evidence type="ECO:0000256" key="1">
    <source>
        <dbReference type="ARBA" id="ARBA00001957"/>
    </source>
</evidence>
<dbReference type="InterPro" id="IPR023213">
    <property type="entry name" value="CAT-like_dom_sf"/>
</dbReference>
<proteinExistence type="predicted"/>
<evidence type="ECO:0000256" key="2">
    <source>
        <dbReference type="ARBA" id="ARBA00022450"/>
    </source>
</evidence>
<dbReference type="SUPFAM" id="SSF53474">
    <property type="entry name" value="alpha/beta-Hydrolases"/>
    <property type="match status" value="1"/>
</dbReference>
<dbReference type="SUPFAM" id="SSF56801">
    <property type="entry name" value="Acetyl-CoA synthetase-like"/>
    <property type="match status" value="1"/>
</dbReference>
<feature type="region of interest" description="Disordered" evidence="4">
    <location>
        <begin position="604"/>
        <end position="624"/>
    </location>
</feature>
<dbReference type="EMBL" id="JAWLKE010000010">
    <property type="protein sequence ID" value="MDV6233355.1"/>
    <property type="molecule type" value="Genomic_DNA"/>
</dbReference>
<dbReference type="Gene3D" id="3.30.559.10">
    <property type="entry name" value="Chloramphenicol acetyltransferase-like domain"/>
    <property type="match status" value="2"/>
</dbReference>
<dbReference type="Gene3D" id="3.40.50.1820">
    <property type="entry name" value="alpha/beta hydrolase"/>
    <property type="match status" value="1"/>
</dbReference>
<evidence type="ECO:0000313" key="7">
    <source>
        <dbReference type="Proteomes" id="UP001185899"/>
    </source>
</evidence>
<dbReference type="Pfam" id="PF13193">
    <property type="entry name" value="AMP-binding_C"/>
    <property type="match status" value="1"/>
</dbReference>
<dbReference type="InterPro" id="IPR001031">
    <property type="entry name" value="Thioesterase"/>
</dbReference>
<feature type="domain" description="Carrier" evidence="5">
    <location>
        <begin position="1807"/>
        <end position="1881"/>
    </location>
</feature>
<dbReference type="RefSeq" id="WP_317549580.1">
    <property type="nucleotide sequence ID" value="NZ_JAWLKE010000010.1"/>
</dbReference>
<evidence type="ECO:0000259" key="5">
    <source>
        <dbReference type="PROSITE" id="PS50075"/>
    </source>
</evidence>
<dbReference type="InterPro" id="IPR009081">
    <property type="entry name" value="PP-bd_ACP"/>
</dbReference>
<dbReference type="SMART" id="SM00824">
    <property type="entry name" value="PKS_TE"/>
    <property type="match status" value="1"/>
</dbReference>
<dbReference type="InterPro" id="IPR029058">
    <property type="entry name" value="AB_hydrolase_fold"/>
</dbReference>
<dbReference type="SUPFAM" id="SSF47336">
    <property type="entry name" value="ACP-like"/>
    <property type="match status" value="1"/>
</dbReference>
<organism evidence="6 7">
    <name type="scientific">Rhodococcus cercidiphylli</name>
    <dbReference type="NCBI Taxonomy" id="489916"/>
    <lineage>
        <taxon>Bacteria</taxon>
        <taxon>Bacillati</taxon>
        <taxon>Actinomycetota</taxon>
        <taxon>Actinomycetes</taxon>
        <taxon>Mycobacteriales</taxon>
        <taxon>Nocardiaceae</taxon>
        <taxon>Rhodococcus</taxon>
    </lineage>
</organism>
<dbReference type="InterPro" id="IPR001242">
    <property type="entry name" value="Condensation_dom"/>
</dbReference>
<protein>
    <submittedName>
        <fullName evidence="6">Amino acid adenylation domain-containing protein</fullName>
    </submittedName>
</protein>
<dbReference type="InterPro" id="IPR036736">
    <property type="entry name" value="ACP-like_sf"/>
</dbReference>
<dbReference type="NCBIfam" id="TIGR01733">
    <property type="entry name" value="AA-adenyl-dom"/>
    <property type="match status" value="1"/>
</dbReference>
<dbReference type="Pfam" id="PF00501">
    <property type="entry name" value="AMP-binding"/>
    <property type="match status" value="1"/>
</dbReference>
<dbReference type="InterPro" id="IPR006162">
    <property type="entry name" value="Ppantetheine_attach_site"/>
</dbReference>
<dbReference type="Gene3D" id="2.30.38.10">
    <property type="entry name" value="Luciferase, Domain 3"/>
    <property type="match status" value="1"/>
</dbReference>
<dbReference type="InterPro" id="IPR020845">
    <property type="entry name" value="AMP-binding_CS"/>
</dbReference>
<dbReference type="Proteomes" id="UP001185899">
    <property type="component" value="Unassembled WGS sequence"/>
</dbReference>